<comment type="similarity">
    <text evidence="2">Belongs to the UPF0104 family.</text>
</comment>
<gene>
    <name evidence="8" type="ORF">CHKLHMKO_00313</name>
</gene>
<name>A0A811TA65_9EURY</name>
<evidence type="ECO:0000256" key="5">
    <source>
        <dbReference type="ARBA" id="ARBA00022989"/>
    </source>
</evidence>
<dbReference type="InterPro" id="IPR022791">
    <property type="entry name" value="L-PG_synthase/AglD"/>
</dbReference>
<dbReference type="Pfam" id="PF03706">
    <property type="entry name" value="LPG_synthase_TM"/>
    <property type="match status" value="1"/>
</dbReference>
<reference evidence="8" key="1">
    <citation type="submission" date="2020-10" db="EMBL/GenBank/DDBJ databases">
        <authorList>
            <person name="Hahn C.J."/>
            <person name="Laso-Perez R."/>
            <person name="Vulcano F."/>
            <person name="Vaziourakis K.-M."/>
            <person name="Stokke R."/>
            <person name="Steen I.H."/>
            <person name="Teske A."/>
            <person name="Boetius A."/>
            <person name="Liebeke M."/>
            <person name="Amann R."/>
            <person name="Knittel K."/>
        </authorList>
    </citation>
    <scope>NUCLEOTIDE SEQUENCE</scope>
    <source>
        <strain evidence="8">Gfbio:e3339647-f889-4370-9287-4fb5cb688e4c:AG392O15_GoMArc1</strain>
    </source>
</reference>
<dbReference type="Proteomes" id="UP000610373">
    <property type="component" value="Unassembled WGS sequence"/>
</dbReference>
<dbReference type="PANTHER" id="PTHR39087:SF2">
    <property type="entry name" value="UPF0104 MEMBRANE PROTEIN MJ1595"/>
    <property type="match status" value="1"/>
</dbReference>
<dbReference type="AlphaFoldDB" id="A0A811TA65"/>
<feature type="transmembrane region" description="Helical" evidence="7">
    <location>
        <begin position="273"/>
        <end position="296"/>
    </location>
</feature>
<evidence type="ECO:0000256" key="7">
    <source>
        <dbReference type="SAM" id="Phobius"/>
    </source>
</evidence>
<feature type="transmembrane region" description="Helical" evidence="7">
    <location>
        <begin position="146"/>
        <end position="168"/>
    </location>
</feature>
<keyword evidence="3" id="KW-1003">Cell membrane</keyword>
<keyword evidence="5 7" id="KW-1133">Transmembrane helix</keyword>
<feature type="transmembrane region" description="Helical" evidence="7">
    <location>
        <begin position="12"/>
        <end position="30"/>
    </location>
</feature>
<evidence type="ECO:0000313" key="8">
    <source>
        <dbReference type="EMBL" id="CAD6492620.1"/>
    </source>
</evidence>
<sequence length="304" mass="34611">MKFKKTLFRTSLVLIITLSIFYVLFTKIKFFSVVEVLSHANLLYLLIVLLLLFAIILITAKRWQIILETIGYNFQYKECFNLIMAAFPLTSITPSKSGDVIKAYYLKDKIPASKTVGSVITERMFDVLTLVLFSLIGMMFCEKYELAGVAFAILICIIAVFLLARAGFDFRLPLKSSWNEKIQNLILSTKLLTRDKRAFFFIFSYSILIWFISIVQTVMFFYALGINVPLLFTIANIPIAIFIGLVPVTLGGMGTRDAAIIFLFSEYATSSELLGVGILFSVFRYWLISLIGVPFMRKMVKDVR</sequence>
<dbReference type="EMBL" id="CAJHIO010000015">
    <property type="protein sequence ID" value="CAD6492620.1"/>
    <property type="molecule type" value="Genomic_DNA"/>
</dbReference>
<keyword evidence="4 7" id="KW-0812">Transmembrane</keyword>
<keyword evidence="6 7" id="KW-0472">Membrane</keyword>
<protein>
    <submittedName>
        <fullName evidence="8">Lysylphosphatidylglycerol synthase TM region</fullName>
    </submittedName>
</protein>
<feature type="transmembrane region" description="Helical" evidence="7">
    <location>
        <begin position="124"/>
        <end position="140"/>
    </location>
</feature>
<feature type="transmembrane region" description="Helical" evidence="7">
    <location>
        <begin position="198"/>
        <end position="224"/>
    </location>
</feature>
<evidence type="ECO:0000256" key="4">
    <source>
        <dbReference type="ARBA" id="ARBA00022692"/>
    </source>
</evidence>
<evidence type="ECO:0000256" key="3">
    <source>
        <dbReference type="ARBA" id="ARBA00022475"/>
    </source>
</evidence>
<accession>A0A811TA65</accession>
<evidence type="ECO:0000256" key="2">
    <source>
        <dbReference type="ARBA" id="ARBA00011061"/>
    </source>
</evidence>
<evidence type="ECO:0000256" key="6">
    <source>
        <dbReference type="ARBA" id="ARBA00023136"/>
    </source>
</evidence>
<dbReference type="GO" id="GO:0005886">
    <property type="term" value="C:plasma membrane"/>
    <property type="evidence" value="ECO:0007669"/>
    <property type="project" value="UniProtKB-SubCell"/>
</dbReference>
<feature type="transmembrane region" description="Helical" evidence="7">
    <location>
        <begin position="42"/>
        <end position="60"/>
    </location>
</feature>
<feature type="transmembrane region" description="Helical" evidence="7">
    <location>
        <begin position="230"/>
        <end position="252"/>
    </location>
</feature>
<comment type="subcellular location">
    <subcellularLocation>
        <location evidence="1">Cell membrane</location>
        <topology evidence="1">Multi-pass membrane protein</topology>
    </subcellularLocation>
</comment>
<comment type="caution">
    <text evidence="8">The sequence shown here is derived from an EMBL/GenBank/DDBJ whole genome shotgun (WGS) entry which is preliminary data.</text>
</comment>
<dbReference type="PANTHER" id="PTHR39087">
    <property type="entry name" value="UPF0104 MEMBRANE PROTEIN MJ1595"/>
    <property type="match status" value="1"/>
</dbReference>
<dbReference type="NCBIfam" id="TIGR00374">
    <property type="entry name" value="flippase-like domain"/>
    <property type="match status" value="2"/>
</dbReference>
<evidence type="ECO:0000256" key="1">
    <source>
        <dbReference type="ARBA" id="ARBA00004651"/>
    </source>
</evidence>
<evidence type="ECO:0000313" key="9">
    <source>
        <dbReference type="Proteomes" id="UP000610373"/>
    </source>
</evidence>
<organism evidence="8 9">
    <name type="scientific">Candidatus Argoarchaeum ethanivorans</name>
    <dbReference type="NCBI Taxonomy" id="2608793"/>
    <lineage>
        <taxon>Archaea</taxon>
        <taxon>Methanobacteriati</taxon>
        <taxon>Methanobacteriota</taxon>
        <taxon>Stenosarchaea group</taxon>
        <taxon>Methanomicrobia</taxon>
        <taxon>Methanosarcinales</taxon>
        <taxon>Methanosarcinales incertae sedis</taxon>
        <taxon>GOM Arc I cluster</taxon>
        <taxon>Candidatus Argoarchaeum</taxon>
    </lineage>
</organism>
<proteinExistence type="inferred from homology"/>